<dbReference type="Pfam" id="PF18925">
    <property type="entry name" value="DUF5675"/>
    <property type="match status" value="1"/>
</dbReference>
<organism evidence="2">
    <name type="scientific">marine sediment metagenome</name>
    <dbReference type="NCBI Taxonomy" id="412755"/>
    <lineage>
        <taxon>unclassified sequences</taxon>
        <taxon>metagenomes</taxon>
        <taxon>ecological metagenomes</taxon>
    </lineage>
</organism>
<reference evidence="2" key="1">
    <citation type="journal article" date="2015" name="Nature">
        <title>Complex archaea that bridge the gap between prokaryotes and eukaryotes.</title>
        <authorList>
            <person name="Spang A."/>
            <person name="Saw J.H."/>
            <person name="Jorgensen S.L."/>
            <person name="Zaremba-Niedzwiedzka K."/>
            <person name="Martijn J."/>
            <person name="Lind A.E."/>
            <person name="van Eijk R."/>
            <person name="Schleper C."/>
            <person name="Guy L."/>
            <person name="Ettema T.J."/>
        </authorList>
    </citation>
    <scope>NUCLEOTIDE SEQUENCE</scope>
</reference>
<protein>
    <recommendedName>
        <fullName evidence="1">DUF5675 domain-containing protein</fullName>
    </recommendedName>
</protein>
<dbReference type="EMBL" id="LAZR01017026">
    <property type="protein sequence ID" value="KKM02094.1"/>
    <property type="molecule type" value="Genomic_DNA"/>
</dbReference>
<feature type="domain" description="DUF5675" evidence="1">
    <location>
        <begin position="6"/>
        <end position="127"/>
    </location>
</feature>
<accession>A0A0F9GTH4</accession>
<gene>
    <name evidence="2" type="ORF">LCGC14_1787830</name>
</gene>
<dbReference type="InterPro" id="IPR043732">
    <property type="entry name" value="DUF5675"/>
</dbReference>
<proteinExistence type="predicted"/>
<feature type="non-terminal residue" evidence="2">
    <location>
        <position position="127"/>
    </location>
</feature>
<evidence type="ECO:0000313" key="2">
    <source>
        <dbReference type="EMBL" id="KKM02094.1"/>
    </source>
</evidence>
<dbReference type="AlphaFoldDB" id="A0A0F9GTH4"/>
<name>A0A0F9GTH4_9ZZZZ</name>
<sequence>MKKGVLERLESSDEGTFGILRYYDGEYLHYFYAGELPWRDNAPNVSCIPKGVYTVMWTRSPRFKRCMYLVAKVAKRSGIRAHAANFMGDDTKGFRKQLHGCIALGEKLGWLGGQKAILVSRPAMRRF</sequence>
<evidence type="ECO:0000259" key="1">
    <source>
        <dbReference type="Pfam" id="PF18925"/>
    </source>
</evidence>
<comment type="caution">
    <text evidence="2">The sequence shown here is derived from an EMBL/GenBank/DDBJ whole genome shotgun (WGS) entry which is preliminary data.</text>
</comment>